<dbReference type="EMBL" id="JAADJG010000003">
    <property type="protein sequence ID" value="KAF4458129.1"/>
    <property type="molecule type" value="Genomic_DNA"/>
</dbReference>
<proteinExistence type="predicted"/>
<keyword evidence="2" id="KW-0223">Dioxygenase</keyword>
<dbReference type="GO" id="GO:0051213">
    <property type="term" value="F:dioxygenase activity"/>
    <property type="evidence" value="ECO:0007669"/>
    <property type="project" value="UniProtKB-KW"/>
</dbReference>
<dbReference type="SUPFAM" id="SSF51197">
    <property type="entry name" value="Clavaminate synthase-like"/>
    <property type="match status" value="1"/>
</dbReference>
<protein>
    <submittedName>
        <fullName evidence="2">Taurine catabolism dioxygenase</fullName>
    </submittedName>
</protein>
<dbReference type="Proteomes" id="UP000605986">
    <property type="component" value="Unassembled WGS sequence"/>
</dbReference>
<reference evidence="2" key="1">
    <citation type="submission" date="2020-01" db="EMBL/GenBank/DDBJ databases">
        <title>Identification and distribution of gene clusters putatively required for synthesis of sphingolipid metabolism inhibitors in phylogenetically diverse species of the filamentous fungus Fusarium.</title>
        <authorList>
            <person name="Kim H.-S."/>
            <person name="Busman M."/>
            <person name="Brown D.W."/>
            <person name="Divon H."/>
            <person name="Uhlig S."/>
            <person name="Proctor R.H."/>
        </authorList>
    </citation>
    <scope>NUCLEOTIDE SEQUENCE</scope>
    <source>
        <strain evidence="2">NRRL 53441</strain>
    </source>
</reference>
<organism evidence="2 3">
    <name type="scientific">Fusarium austroafricanum</name>
    <dbReference type="NCBI Taxonomy" id="2364996"/>
    <lineage>
        <taxon>Eukaryota</taxon>
        <taxon>Fungi</taxon>
        <taxon>Dikarya</taxon>
        <taxon>Ascomycota</taxon>
        <taxon>Pezizomycotina</taxon>
        <taxon>Sordariomycetes</taxon>
        <taxon>Hypocreomycetidae</taxon>
        <taxon>Hypocreales</taxon>
        <taxon>Nectriaceae</taxon>
        <taxon>Fusarium</taxon>
        <taxon>Fusarium concolor species complex</taxon>
    </lineage>
</organism>
<evidence type="ECO:0000313" key="3">
    <source>
        <dbReference type="Proteomes" id="UP000605986"/>
    </source>
</evidence>
<comment type="caution">
    <text evidence="2">The sequence shown here is derived from an EMBL/GenBank/DDBJ whole genome shotgun (WGS) entry which is preliminary data.</text>
</comment>
<feature type="region of interest" description="Disordered" evidence="1">
    <location>
        <begin position="144"/>
        <end position="169"/>
    </location>
</feature>
<sequence>MAIRFPGQLHTLLAAMFRLPIWRIFSIQNRSSEKSPKIISSFLSKPFSSRVALHNAIDTRWDTLPHLLASDLGYTEDDSHVQKVSDHLSRTGMLKITLGFKDNESTYLERLVLSLHRHHGHRLPISHSAARGWFWDVRPSKDTFQAGGAEESSSGREDPKTGHIAPRSS</sequence>
<evidence type="ECO:0000313" key="2">
    <source>
        <dbReference type="EMBL" id="KAF4458129.1"/>
    </source>
</evidence>
<evidence type="ECO:0000256" key="1">
    <source>
        <dbReference type="SAM" id="MobiDB-lite"/>
    </source>
</evidence>
<accession>A0A8H4P0L3</accession>
<keyword evidence="3" id="KW-1185">Reference proteome</keyword>
<dbReference type="OrthoDB" id="2960375at2759"/>
<name>A0A8H4P0L3_9HYPO</name>
<gene>
    <name evidence="2" type="ORF">F53441_64</name>
</gene>
<keyword evidence="2" id="KW-0560">Oxidoreductase</keyword>
<dbReference type="AlphaFoldDB" id="A0A8H4P0L3"/>